<gene>
    <name evidence="2" type="ORF">BST23_13060</name>
</gene>
<reference evidence="2 3" key="1">
    <citation type="submission" date="2017-02" db="EMBL/GenBank/DDBJ databases">
        <title>The new phylogeny of genus Mycobacterium.</title>
        <authorList>
            <person name="Tortoli E."/>
            <person name="Trovato A."/>
            <person name="Cirillo D.M."/>
        </authorList>
    </citation>
    <scope>NUCLEOTIDE SEQUENCE [LARGE SCALE GENOMIC DNA]</scope>
    <source>
        <strain evidence="2 3">FI-09383</strain>
    </source>
</reference>
<accession>A0A1A0QB42</accession>
<dbReference type="PANTHER" id="PTHR42773:SF1">
    <property type="entry name" value="METALLO-BETA-LACTAMASE FAMILY PROTEIN"/>
    <property type="match status" value="1"/>
</dbReference>
<dbReference type="SMART" id="SM00849">
    <property type="entry name" value="Lactamase_B"/>
    <property type="match status" value="1"/>
</dbReference>
<dbReference type="InterPro" id="IPR036866">
    <property type="entry name" value="RibonucZ/Hydroxyglut_hydro"/>
</dbReference>
<feature type="domain" description="Metallo-beta-lactamase" evidence="1">
    <location>
        <begin position="28"/>
        <end position="190"/>
    </location>
</feature>
<dbReference type="EMBL" id="MVHP01000013">
    <property type="protein sequence ID" value="ORA65598.1"/>
    <property type="molecule type" value="Genomic_DNA"/>
</dbReference>
<sequence length="219" mass="23423">MATSTHALTQIRDDLFQTRMDSPFPGLTTHAYVWRRPTGNVLFYNPASDADFDAIDALGGVSAQYLSHQDEAGPNLARIAQRFGRRLHAPAAELAAISPHGHVDVPLGDERHVDENGVEVLPTPGHSPGSTCYLVTGVDGAKYLFTGDTMFPTKEGTWSTFLVPGRGDAGELRRSVELLGTLEPDVVISSAFGGDTAFETVDATRWAECVAQALASVPS</sequence>
<dbReference type="AlphaFoldDB" id="A0A1A0QB42"/>
<name>A0A1A0QB42_9MYCO</name>
<dbReference type="OrthoDB" id="9802991at2"/>
<protein>
    <submittedName>
        <fullName evidence="2">MBL fold metallo-hydrolase</fullName>
    </submittedName>
</protein>
<proteinExistence type="predicted"/>
<dbReference type="SUPFAM" id="SSF56281">
    <property type="entry name" value="Metallo-hydrolase/oxidoreductase"/>
    <property type="match status" value="1"/>
</dbReference>
<evidence type="ECO:0000313" key="2">
    <source>
        <dbReference type="EMBL" id="ORA65598.1"/>
    </source>
</evidence>
<evidence type="ECO:0000313" key="3">
    <source>
        <dbReference type="Proteomes" id="UP000192772"/>
    </source>
</evidence>
<dbReference type="RefSeq" id="WP_064892085.1">
    <property type="nucleotide sequence ID" value="NZ_LZHS01000045.1"/>
</dbReference>
<dbReference type="GO" id="GO:0016787">
    <property type="term" value="F:hydrolase activity"/>
    <property type="evidence" value="ECO:0007669"/>
    <property type="project" value="UniProtKB-KW"/>
</dbReference>
<dbReference type="Proteomes" id="UP000192772">
    <property type="component" value="Unassembled WGS sequence"/>
</dbReference>
<dbReference type="PANTHER" id="PTHR42773">
    <property type="entry name" value="METALLO-BETA-LACTAMASE-RELATED"/>
    <property type="match status" value="1"/>
</dbReference>
<dbReference type="Pfam" id="PF00753">
    <property type="entry name" value="Lactamase_B"/>
    <property type="match status" value="1"/>
</dbReference>
<organism evidence="2 3">
    <name type="scientific">Mycolicibacterium elephantis</name>
    <dbReference type="NCBI Taxonomy" id="81858"/>
    <lineage>
        <taxon>Bacteria</taxon>
        <taxon>Bacillati</taxon>
        <taxon>Actinomycetota</taxon>
        <taxon>Actinomycetes</taxon>
        <taxon>Mycobacteriales</taxon>
        <taxon>Mycobacteriaceae</taxon>
        <taxon>Mycolicibacterium</taxon>
    </lineage>
</organism>
<evidence type="ECO:0000259" key="1">
    <source>
        <dbReference type="SMART" id="SM00849"/>
    </source>
</evidence>
<keyword evidence="2" id="KW-0378">Hydrolase</keyword>
<dbReference type="STRING" id="81858.BST23_13060"/>
<accession>A0A1X0CZU1</accession>
<comment type="caution">
    <text evidence="2">The sequence shown here is derived from an EMBL/GenBank/DDBJ whole genome shotgun (WGS) entry which is preliminary data.</text>
</comment>
<dbReference type="Gene3D" id="3.60.15.10">
    <property type="entry name" value="Ribonuclease Z/Hydroxyacylglutathione hydrolase-like"/>
    <property type="match status" value="1"/>
</dbReference>
<dbReference type="InterPro" id="IPR001279">
    <property type="entry name" value="Metallo-B-lactamas"/>
</dbReference>